<dbReference type="SMART" id="SM00646">
    <property type="entry name" value="Ami_3"/>
    <property type="match status" value="1"/>
</dbReference>
<keyword evidence="3" id="KW-0378">Hydrolase</keyword>
<dbReference type="Gene3D" id="2.60.40.3500">
    <property type="match status" value="1"/>
</dbReference>
<gene>
    <name evidence="6" type="ORF">EV656_10375</name>
</gene>
<proteinExistence type="predicted"/>
<organism evidence="6 7">
    <name type="scientific">Rhodovulum adriaticum</name>
    <name type="common">Rhodopseudomonas adriatica</name>
    <dbReference type="NCBI Taxonomy" id="35804"/>
    <lineage>
        <taxon>Bacteria</taxon>
        <taxon>Pseudomonadati</taxon>
        <taxon>Pseudomonadota</taxon>
        <taxon>Alphaproteobacteria</taxon>
        <taxon>Rhodobacterales</taxon>
        <taxon>Paracoccaceae</taxon>
        <taxon>Rhodovulum</taxon>
    </lineage>
</organism>
<dbReference type="InterPro" id="IPR021731">
    <property type="entry name" value="AMIN_dom"/>
</dbReference>
<dbReference type="PANTHER" id="PTHR30404:SF0">
    <property type="entry name" value="N-ACETYLMURAMOYL-L-ALANINE AMIDASE AMIC"/>
    <property type="match status" value="1"/>
</dbReference>
<dbReference type="InterPro" id="IPR002508">
    <property type="entry name" value="MurNAc-LAA_cat"/>
</dbReference>
<feature type="region of interest" description="Disordered" evidence="4">
    <location>
        <begin position="173"/>
        <end position="224"/>
    </location>
</feature>
<dbReference type="GO" id="GO:0008745">
    <property type="term" value="F:N-acetylmuramoyl-L-alanine amidase activity"/>
    <property type="evidence" value="ECO:0007669"/>
    <property type="project" value="UniProtKB-EC"/>
</dbReference>
<keyword evidence="7" id="KW-1185">Reference proteome</keyword>
<dbReference type="Pfam" id="PF01520">
    <property type="entry name" value="Amidase_3"/>
    <property type="match status" value="1"/>
</dbReference>
<dbReference type="Proteomes" id="UP000295733">
    <property type="component" value="Unassembled WGS sequence"/>
</dbReference>
<dbReference type="Pfam" id="PF11741">
    <property type="entry name" value="AMIN"/>
    <property type="match status" value="1"/>
</dbReference>
<comment type="caution">
    <text evidence="6">The sequence shown here is derived from an EMBL/GenBank/DDBJ whole genome shotgun (WGS) entry which is preliminary data.</text>
</comment>
<evidence type="ECO:0000256" key="1">
    <source>
        <dbReference type="ARBA" id="ARBA00001561"/>
    </source>
</evidence>
<protein>
    <recommendedName>
        <fullName evidence="2">N-acetylmuramoyl-L-alanine amidase</fullName>
        <ecNumber evidence="2">3.5.1.28</ecNumber>
    </recommendedName>
</protein>
<sequence>MPVCAGRALRYPVPNNSEQLHHYMRPLFRNRGRLSGLALLLSLALALPVAAQDLSALARPDIGASAIADGADGGVRVQLSLSQPVPYRVFTLADPPRLVADFREVDWAGTDPAALIRTERVQGARAGVVRPGWSRLVLDLAGPLGLDSAEMRPDPVTGRALLRLALRPAAPEAFAAQSRPPQSALWGLPDPETLPPPRRRPDGTRPLRVVLDPGHGGIDPGAERDGVRESTLVLRFARELREALRRAGFEVVLTRDADIFVPLETRIDIARRAQADVFVSIHADALADGHASGATVYTLSETASDKASALLAERHDRDALLAGVDLSEQDDVIATVLMDLARTETAPRSDRLAAAVVAGLKAHAGHLYKRPQLSAGFSVLKSPDIPSILVELGFLSSKSDRERLVSPQWRAKAVAGLVAGLSAWAAEDAALAGLLRR</sequence>
<dbReference type="SUPFAM" id="SSF53187">
    <property type="entry name" value="Zn-dependent exopeptidases"/>
    <property type="match status" value="1"/>
</dbReference>
<dbReference type="CDD" id="cd02696">
    <property type="entry name" value="MurNAc-LAA"/>
    <property type="match status" value="1"/>
</dbReference>
<name>A0A4V2SLY9_RHOAD</name>
<evidence type="ECO:0000256" key="4">
    <source>
        <dbReference type="SAM" id="MobiDB-lite"/>
    </source>
</evidence>
<comment type="catalytic activity">
    <reaction evidence="1">
        <text>Hydrolyzes the link between N-acetylmuramoyl residues and L-amino acid residues in certain cell-wall glycopeptides.</text>
        <dbReference type="EC" id="3.5.1.28"/>
    </reaction>
</comment>
<dbReference type="GO" id="GO:0030288">
    <property type="term" value="C:outer membrane-bounded periplasmic space"/>
    <property type="evidence" value="ECO:0007669"/>
    <property type="project" value="TreeGrafter"/>
</dbReference>
<dbReference type="PANTHER" id="PTHR30404">
    <property type="entry name" value="N-ACETYLMURAMOYL-L-ALANINE AMIDASE"/>
    <property type="match status" value="1"/>
</dbReference>
<accession>A0A4V2SLY9</accession>
<dbReference type="GO" id="GO:0009253">
    <property type="term" value="P:peptidoglycan catabolic process"/>
    <property type="evidence" value="ECO:0007669"/>
    <property type="project" value="InterPro"/>
</dbReference>
<dbReference type="AlphaFoldDB" id="A0A4V2SLY9"/>
<evidence type="ECO:0000256" key="3">
    <source>
        <dbReference type="ARBA" id="ARBA00022801"/>
    </source>
</evidence>
<reference evidence="6 7" key="1">
    <citation type="submission" date="2019-03" db="EMBL/GenBank/DDBJ databases">
        <title>Genomic Encyclopedia of Type Strains, Phase IV (KMG-IV): sequencing the most valuable type-strain genomes for metagenomic binning, comparative biology and taxonomic classification.</title>
        <authorList>
            <person name="Goeker M."/>
        </authorList>
    </citation>
    <scope>NUCLEOTIDE SEQUENCE [LARGE SCALE GENOMIC DNA]</scope>
    <source>
        <strain evidence="6 7">DSM 2781</strain>
    </source>
</reference>
<evidence type="ECO:0000313" key="7">
    <source>
        <dbReference type="Proteomes" id="UP000295733"/>
    </source>
</evidence>
<dbReference type="InterPro" id="IPR050695">
    <property type="entry name" value="N-acetylmuramoyl_amidase_3"/>
</dbReference>
<feature type="domain" description="MurNAc-LAA" evidence="5">
    <location>
        <begin position="267"/>
        <end position="422"/>
    </location>
</feature>
<evidence type="ECO:0000313" key="6">
    <source>
        <dbReference type="EMBL" id="TCP25326.1"/>
    </source>
</evidence>
<evidence type="ECO:0000259" key="5">
    <source>
        <dbReference type="SMART" id="SM00646"/>
    </source>
</evidence>
<dbReference type="EC" id="3.5.1.28" evidence="2"/>
<dbReference type="Gene3D" id="3.40.630.40">
    <property type="entry name" value="Zn-dependent exopeptidases"/>
    <property type="match status" value="1"/>
</dbReference>
<dbReference type="EMBL" id="SLXL01000003">
    <property type="protein sequence ID" value="TCP25326.1"/>
    <property type="molecule type" value="Genomic_DNA"/>
</dbReference>
<evidence type="ECO:0000256" key="2">
    <source>
        <dbReference type="ARBA" id="ARBA00011901"/>
    </source>
</evidence>